<dbReference type="OrthoDB" id="2290206at2"/>
<accession>A0A366WYY8</accession>
<dbReference type="EMBL" id="QOCE01000028">
    <property type="protein sequence ID" value="RBW55916.1"/>
    <property type="molecule type" value="Genomic_DNA"/>
</dbReference>
<dbReference type="Pfam" id="PF02796">
    <property type="entry name" value="HTH_7"/>
    <property type="match status" value="1"/>
</dbReference>
<dbReference type="InterPro" id="IPR006120">
    <property type="entry name" value="Resolvase_HTH_dom"/>
</dbReference>
<proteinExistence type="predicted"/>
<evidence type="ECO:0000313" key="2">
    <source>
        <dbReference type="EMBL" id="RBW55916.1"/>
    </source>
</evidence>
<dbReference type="RefSeq" id="WP_113823275.1">
    <property type="nucleotide sequence ID" value="NZ_QOCE01000028.1"/>
</dbReference>
<comment type="caution">
    <text evidence="2">The sequence shown here is derived from an EMBL/GenBank/DDBJ whole genome shotgun (WGS) entry which is preliminary data.</text>
</comment>
<evidence type="ECO:0000313" key="3">
    <source>
        <dbReference type="Proteomes" id="UP000252706"/>
    </source>
</evidence>
<dbReference type="AlphaFoldDB" id="A0A366WYY8"/>
<organism evidence="2 3">
    <name type="scientific">Phaeobacter gallaeciensis</name>
    <dbReference type="NCBI Taxonomy" id="60890"/>
    <lineage>
        <taxon>Bacteria</taxon>
        <taxon>Pseudomonadati</taxon>
        <taxon>Pseudomonadota</taxon>
        <taxon>Alphaproteobacteria</taxon>
        <taxon>Rhodobacterales</taxon>
        <taxon>Roseobacteraceae</taxon>
        <taxon>Phaeobacter</taxon>
    </lineage>
</organism>
<protein>
    <recommendedName>
        <fullName evidence="1">Resolvase HTH domain-containing protein</fullName>
    </recommendedName>
</protein>
<dbReference type="GO" id="GO:0000150">
    <property type="term" value="F:DNA strand exchange activity"/>
    <property type="evidence" value="ECO:0007669"/>
    <property type="project" value="InterPro"/>
</dbReference>
<name>A0A366WYY8_9RHOB</name>
<dbReference type="GO" id="GO:0003677">
    <property type="term" value="F:DNA binding"/>
    <property type="evidence" value="ECO:0007669"/>
    <property type="project" value="InterPro"/>
</dbReference>
<dbReference type="Proteomes" id="UP000252706">
    <property type="component" value="Unassembled WGS sequence"/>
</dbReference>
<gene>
    <name evidence="2" type="ORF">DS909_09800</name>
</gene>
<feature type="domain" description="Resolvase HTH" evidence="1">
    <location>
        <begin position="28"/>
        <end position="66"/>
    </location>
</feature>
<reference evidence="2 3" key="1">
    <citation type="submission" date="2018-07" db="EMBL/GenBank/DDBJ databases">
        <title>Modular assembly of carbohydrate-degrading microbial communities in the ocean.</title>
        <authorList>
            <person name="Enke T.N."/>
            <person name="Datta M.S."/>
            <person name="Schwartzman J.A."/>
            <person name="Cermak N."/>
            <person name="Schmitz D.A."/>
            <person name="Barrere J."/>
            <person name="Cordero O.X."/>
        </authorList>
    </citation>
    <scope>NUCLEOTIDE SEQUENCE [LARGE SCALE GENOMIC DNA]</scope>
    <source>
        <strain evidence="2 3">C3M10</strain>
    </source>
</reference>
<sequence>MISALLSEVSAVEVEGIAIAKAEGRYKGRKPTVRLKAQQIRELVSQGMTKNEVADCLGNSKRSVYRMPPN</sequence>
<evidence type="ECO:0000259" key="1">
    <source>
        <dbReference type="Pfam" id="PF02796"/>
    </source>
</evidence>